<gene>
    <name evidence="1" type="ORF">RFI_35489</name>
</gene>
<keyword evidence="2" id="KW-1185">Reference proteome</keyword>
<dbReference type="Proteomes" id="UP000023152">
    <property type="component" value="Unassembled WGS sequence"/>
</dbReference>
<organism evidence="1 2">
    <name type="scientific">Reticulomyxa filosa</name>
    <dbReference type="NCBI Taxonomy" id="46433"/>
    <lineage>
        <taxon>Eukaryota</taxon>
        <taxon>Sar</taxon>
        <taxon>Rhizaria</taxon>
        <taxon>Retaria</taxon>
        <taxon>Foraminifera</taxon>
        <taxon>Monothalamids</taxon>
        <taxon>Reticulomyxidae</taxon>
        <taxon>Reticulomyxa</taxon>
    </lineage>
</organism>
<dbReference type="EMBL" id="ASPP01037041">
    <property type="protein sequence ID" value="ETO01951.1"/>
    <property type="molecule type" value="Genomic_DNA"/>
</dbReference>
<evidence type="ECO:0000313" key="2">
    <source>
        <dbReference type="Proteomes" id="UP000023152"/>
    </source>
</evidence>
<sequence length="374" mass="43730">MSNQTFQTLKELPIPFIEPQCVLHKHEILICGGYKQTACYSYHTLKNEYKFICEYPRDIKLDGHCVVKLDNSNKDRNQINLLSFGGSEYTTRHTLVMKYVSIWSNISDISKKSNEFNNYNQWVPFKNNHDQPIIISRSTNSCRGARAVIGGINNNLLFITNYFNEINVFDLNKFKFIKYGKLPIYNPICYHCFVSNSENGQGQENKQNNQMLLFKKNIGLLIEYDEDENTFQFHELPVCDAIASFYAYAYVCINDAIFFFGGYDWNNDKHIFSKSVHKYSIRENKWTTFKNTLPSPLYNLVAILNEEGNNMHIIGGLDDKITGRSTHMKTKVRVWDASHLSKNEIKLIIEYWNRTLKIKLGWIDDFDKIIIKYS</sequence>
<proteinExistence type="predicted"/>
<dbReference type="Gene3D" id="2.120.10.80">
    <property type="entry name" value="Kelch-type beta propeller"/>
    <property type="match status" value="1"/>
</dbReference>
<evidence type="ECO:0008006" key="3">
    <source>
        <dbReference type="Google" id="ProtNLM"/>
    </source>
</evidence>
<evidence type="ECO:0000313" key="1">
    <source>
        <dbReference type="EMBL" id="ETO01951.1"/>
    </source>
</evidence>
<dbReference type="InterPro" id="IPR006652">
    <property type="entry name" value="Kelch_1"/>
</dbReference>
<dbReference type="InterPro" id="IPR011043">
    <property type="entry name" value="Gal_Oxase/kelch_b-propeller"/>
</dbReference>
<dbReference type="SUPFAM" id="SSF50965">
    <property type="entry name" value="Galactose oxidase, central domain"/>
    <property type="match status" value="1"/>
</dbReference>
<dbReference type="InterPro" id="IPR015915">
    <property type="entry name" value="Kelch-typ_b-propeller"/>
</dbReference>
<reference evidence="1 2" key="1">
    <citation type="journal article" date="2013" name="Curr. Biol.">
        <title>The Genome of the Foraminiferan Reticulomyxa filosa.</title>
        <authorList>
            <person name="Glockner G."/>
            <person name="Hulsmann N."/>
            <person name="Schleicher M."/>
            <person name="Noegel A.A."/>
            <person name="Eichinger L."/>
            <person name="Gallinger C."/>
            <person name="Pawlowski J."/>
            <person name="Sierra R."/>
            <person name="Euteneuer U."/>
            <person name="Pillet L."/>
            <person name="Moustafa A."/>
            <person name="Platzer M."/>
            <person name="Groth M."/>
            <person name="Szafranski K."/>
            <person name="Schliwa M."/>
        </authorList>
    </citation>
    <scope>NUCLEOTIDE SEQUENCE [LARGE SCALE GENOMIC DNA]</scope>
</reference>
<protein>
    <recommendedName>
        <fullName evidence="3">Kelch motif family protein</fullName>
    </recommendedName>
</protein>
<name>X6LKS5_RETFI</name>
<accession>X6LKS5</accession>
<dbReference type="Pfam" id="PF01344">
    <property type="entry name" value="Kelch_1"/>
    <property type="match status" value="1"/>
</dbReference>
<dbReference type="AlphaFoldDB" id="X6LKS5"/>
<comment type="caution">
    <text evidence="1">The sequence shown here is derived from an EMBL/GenBank/DDBJ whole genome shotgun (WGS) entry which is preliminary data.</text>
</comment>